<accession>A0AAW1H8L3</accession>
<keyword evidence="5" id="KW-1185">Reference proteome</keyword>
<sequence>MQQQQSSQMFGMPSQQPTTLISTEQIQKYLDENKQLIMAIMESQNLGKINECAQYQAQLQKNLMYLAAIADAQPPPPTGPSQPPPQQQPQLQPQPQTPMQPAIPQGPPMQSPQLAFNQNQQQQQQLLLLQQQQHQQQQQTVGYGPRMGFMGQAYDQQSHPIQQHQQTMAGMMGLRMGGASGLHPAVQTGHGGVTHFMDARTRQEGPESGTGDGHGK</sequence>
<organism evidence="4 5">
    <name type="scientific">Saponaria officinalis</name>
    <name type="common">Common soapwort</name>
    <name type="synonym">Lychnis saponaria</name>
    <dbReference type="NCBI Taxonomy" id="3572"/>
    <lineage>
        <taxon>Eukaryota</taxon>
        <taxon>Viridiplantae</taxon>
        <taxon>Streptophyta</taxon>
        <taxon>Embryophyta</taxon>
        <taxon>Tracheophyta</taxon>
        <taxon>Spermatophyta</taxon>
        <taxon>Magnoliopsida</taxon>
        <taxon>eudicotyledons</taxon>
        <taxon>Gunneridae</taxon>
        <taxon>Pentapetalae</taxon>
        <taxon>Caryophyllales</taxon>
        <taxon>Caryophyllaceae</taxon>
        <taxon>Caryophylleae</taxon>
        <taxon>Saponaria</taxon>
    </lineage>
</organism>
<feature type="compositionally biased region" description="Pro residues" evidence="2">
    <location>
        <begin position="73"/>
        <end position="87"/>
    </location>
</feature>
<dbReference type="AlphaFoldDB" id="A0AAW1H8L3"/>
<feature type="compositionally biased region" description="Low complexity" evidence="2">
    <location>
        <begin position="118"/>
        <end position="129"/>
    </location>
</feature>
<dbReference type="Pfam" id="PF05030">
    <property type="entry name" value="SSXT"/>
    <property type="match status" value="1"/>
</dbReference>
<dbReference type="InterPro" id="IPR007726">
    <property type="entry name" value="SS18_N"/>
</dbReference>
<evidence type="ECO:0000256" key="2">
    <source>
        <dbReference type="SAM" id="MobiDB-lite"/>
    </source>
</evidence>
<dbReference type="Proteomes" id="UP001443914">
    <property type="component" value="Unassembled WGS sequence"/>
</dbReference>
<evidence type="ECO:0000259" key="3">
    <source>
        <dbReference type="Pfam" id="PF05030"/>
    </source>
</evidence>
<reference evidence="4" key="1">
    <citation type="submission" date="2024-03" db="EMBL/GenBank/DDBJ databases">
        <title>WGS assembly of Saponaria officinalis var. Norfolk2.</title>
        <authorList>
            <person name="Jenkins J."/>
            <person name="Shu S."/>
            <person name="Grimwood J."/>
            <person name="Barry K."/>
            <person name="Goodstein D."/>
            <person name="Schmutz J."/>
            <person name="Leebens-Mack J."/>
            <person name="Osbourn A."/>
        </authorList>
    </citation>
    <scope>NUCLEOTIDE SEQUENCE [LARGE SCALE GENOMIC DNA]</scope>
    <source>
        <strain evidence="4">JIC</strain>
    </source>
</reference>
<feature type="compositionally biased region" description="Low complexity" evidence="2">
    <location>
        <begin position="88"/>
        <end position="103"/>
    </location>
</feature>
<evidence type="ECO:0000256" key="1">
    <source>
        <dbReference type="ARBA" id="ARBA00007945"/>
    </source>
</evidence>
<feature type="region of interest" description="Disordered" evidence="2">
    <location>
        <begin position="71"/>
        <end position="129"/>
    </location>
</feature>
<proteinExistence type="inferred from homology"/>
<evidence type="ECO:0000313" key="5">
    <source>
        <dbReference type="Proteomes" id="UP001443914"/>
    </source>
</evidence>
<gene>
    <name evidence="4" type="ORF">RND81_12G096700</name>
</gene>
<name>A0AAW1H8L3_SAPOF</name>
<feature type="domain" description="SS18 N-terminal" evidence="3">
    <location>
        <begin position="21"/>
        <end position="73"/>
    </location>
</feature>
<dbReference type="EMBL" id="JBDFQZ010000012">
    <property type="protein sequence ID" value="KAK9672375.1"/>
    <property type="molecule type" value="Genomic_DNA"/>
</dbReference>
<evidence type="ECO:0000313" key="4">
    <source>
        <dbReference type="EMBL" id="KAK9672375.1"/>
    </source>
</evidence>
<comment type="caution">
    <text evidence="4">The sequence shown here is derived from an EMBL/GenBank/DDBJ whole genome shotgun (WGS) entry which is preliminary data.</text>
</comment>
<comment type="similarity">
    <text evidence="1">Belongs to the SS18 family.</text>
</comment>
<protein>
    <recommendedName>
        <fullName evidence="3">SS18 N-terminal domain-containing protein</fullName>
    </recommendedName>
</protein>